<dbReference type="PROSITE" id="PS00060">
    <property type="entry name" value="ADH_IRON_2"/>
    <property type="match status" value="1"/>
</dbReference>
<dbReference type="InterPro" id="IPR001670">
    <property type="entry name" value="ADH_Fe/GldA"/>
</dbReference>
<evidence type="ECO:0000259" key="7">
    <source>
        <dbReference type="PROSITE" id="PS51061"/>
    </source>
</evidence>
<dbReference type="FunFam" id="3.40.50.1970:FF:000003">
    <property type="entry name" value="Alcohol dehydrogenase, iron-containing"/>
    <property type="match status" value="1"/>
</dbReference>
<name>A0A176W181_MARPO</name>
<sequence>MDSKEPELYPVVIPPISHPPFECQGKGLVYKSHSRESIDTLRSWITTKRGRSPLQRPKIWWQAQLLLYGLDPGSLSAKLAEVTQKLKDALANGLQAPCQEITDLENELNAKFRRLNADARDAKYQALESDESRVKFDPLRLLHERFPPTGKRKSDDFVVLKIPRHDRYQVHTFAERLGLCTVSADAPGADDARWLIVGSDRDVILERRWQIEAERSGWMEEKAKAKRQRLEAKARELEAHIGPGSGTLRDVVGEWHVESASISKTWPHRGTDFRMSIYFHSLEESDELSDDHGESSDSSSDTVDEKHDNTTDSELLWANFHLGVLHGVLQAEAELSTSGSLPSAPIPFAWRGRDSEEEQIQLDTSGRTNRGSLTFLSPTKLKGVLEGAVGSFEFAGSKVSKIPAYKHPQVWSDLTQDQWDVERMAHDIQGTRHRSSSFMLTGHGELLASAGERHLQKEVLRDSLEGTLSDHPTQGSHGVNYHHAFTGTEGYAFYMPTLNLIGVGALNGAGAQISELGYKKALIVTDKVLVKVGAVDAITKILDGIKVEYAIFDGTEPNPTDIQVAEGLALLKKEDCDFIISFGGGSPHDCAKAIGVLATNGGIIQDYEGLNKTTTAMLPVVAINTTAGTGAEITRFAIITDSKRHVKMAIIDWKVTPTIAVDDPVLMVGMPRSLTSATGMDALTHAIEAYVSTISNPVTDASALHAMKLIKTYLRDAVHDGKNMKARDMMSYAEFLAGMAFNSASLGYVHAMAHQLGGMYNLPHGVCNAVLLPVVQEFNAKKVPILFIDIAEAFGHHDIGEDADLAVKRVLDDIRSLNNDIGIPKNLAEMGVKPEDFELLAENAMKDACGFTNPRVPTKEEVIELFRLSHVQ</sequence>
<evidence type="ECO:0000256" key="5">
    <source>
        <dbReference type="ARBA" id="ARBA00076695"/>
    </source>
</evidence>
<feature type="region of interest" description="Disordered" evidence="6">
    <location>
        <begin position="286"/>
        <end position="309"/>
    </location>
</feature>
<keyword evidence="3" id="KW-0520">NAD</keyword>
<reference evidence="8" key="1">
    <citation type="submission" date="2016-03" db="EMBL/GenBank/DDBJ databases">
        <title>Mechanisms controlling the formation of the plant cell surface in tip-growing cells are functionally conserved among land plants.</title>
        <authorList>
            <person name="Honkanen S."/>
            <person name="Jones V.A."/>
            <person name="Morieri G."/>
            <person name="Champion C."/>
            <person name="Hetherington A.J."/>
            <person name="Kelly S."/>
            <person name="Saint-Marcoux D."/>
            <person name="Proust H."/>
            <person name="Prescott H."/>
            <person name="Dolan L."/>
        </authorList>
    </citation>
    <scope>NUCLEOTIDE SEQUENCE [LARGE SCALE GENOMIC DNA]</scope>
    <source>
        <tissue evidence="8">Whole gametophyte</tissue>
    </source>
</reference>
<dbReference type="Pfam" id="PF00465">
    <property type="entry name" value="Fe-ADH"/>
    <property type="match status" value="1"/>
</dbReference>
<dbReference type="GO" id="GO:0006113">
    <property type="term" value="P:fermentation"/>
    <property type="evidence" value="ECO:0007669"/>
    <property type="project" value="UniProtKB-ARBA"/>
</dbReference>
<dbReference type="InterPro" id="IPR018211">
    <property type="entry name" value="ADH_Fe_CS"/>
</dbReference>
<feature type="domain" description="R3H" evidence="7">
    <location>
        <begin position="133"/>
        <end position="201"/>
    </location>
</feature>
<dbReference type="FunFam" id="1.20.1090.10:FF:000001">
    <property type="entry name" value="Aldehyde-alcohol dehydrogenase"/>
    <property type="match status" value="1"/>
</dbReference>
<dbReference type="EMBL" id="LVLJ01002098">
    <property type="protein sequence ID" value="OAE26817.1"/>
    <property type="molecule type" value="Genomic_DNA"/>
</dbReference>
<dbReference type="InterPro" id="IPR039697">
    <property type="entry name" value="Alcohol_dehydrogenase_Fe"/>
</dbReference>
<dbReference type="PROSITE" id="PS51061">
    <property type="entry name" value="R3H"/>
    <property type="match status" value="1"/>
</dbReference>
<proteinExistence type="inferred from homology"/>
<evidence type="ECO:0000256" key="1">
    <source>
        <dbReference type="ARBA" id="ARBA00007358"/>
    </source>
</evidence>
<dbReference type="GO" id="GO:0003676">
    <property type="term" value="F:nucleic acid binding"/>
    <property type="evidence" value="ECO:0007669"/>
    <property type="project" value="UniProtKB-UniRule"/>
</dbReference>
<keyword evidence="2" id="KW-0560">Oxidoreductase</keyword>
<dbReference type="Proteomes" id="UP000077202">
    <property type="component" value="Unassembled WGS sequence"/>
</dbReference>
<dbReference type="AlphaFoldDB" id="A0A176W181"/>
<organism evidence="8 9">
    <name type="scientific">Marchantia polymorpha subsp. ruderalis</name>
    <dbReference type="NCBI Taxonomy" id="1480154"/>
    <lineage>
        <taxon>Eukaryota</taxon>
        <taxon>Viridiplantae</taxon>
        <taxon>Streptophyta</taxon>
        <taxon>Embryophyta</taxon>
        <taxon>Marchantiophyta</taxon>
        <taxon>Marchantiopsida</taxon>
        <taxon>Marchantiidae</taxon>
        <taxon>Marchantiales</taxon>
        <taxon>Marchantiaceae</taxon>
        <taxon>Marchantia</taxon>
    </lineage>
</organism>
<dbReference type="PANTHER" id="PTHR11496:SF102">
    <property type="entry name" value="ALCOHOL DEHYDROGENASE 4"/>
    <property type="match status" value="1"/>
</dbReference>
<accession>A0A176W181</accession>
<dbReference type="Gene3D" id="3.40.50.1970">
    <property type="match status" value="1"/>
</dbReference>
<keyword evidence="9" id="KW-1185">Reference proteome</keyword>
<dbReference type="InterPro" id="IPR056798">
    <property type="entry name" value="ADH_Fe_C"/>
</dbReference>
<evidence type="ECO:0000256" key="2">
    <source>
        <dbReference type="ARBA" id="ARBA00023002"/>
    </source>
</evidence>
<evidence type="ECO:0000256" key="6">
    <source>
        <dbReference type="SAM" id="MobiDB-lite"/>
    </source>
</evidence>
<dbReference type="Gene3D" id="1.20.1090.10">
    <property type="entry name" value="Dehydroquinate synthase-like - alpha domain"/>
    <property type="match status" value="1"/>
</dbReference>
<evidence type="ECO:0000256" key="4">
    <source>
        <dbReference type="ARBA" id="ARBA00074847"/>
    </source>
</evidence>
<dbReference type="PANTHER" id="PTHR11496">
    <property type="entry name" value="ALCOHOL DEHYDROGENASE"/>
    <property type="match status" value="1"/>
</dbReference>
<dbReference type="Pfam" id="PF25137">
    <property type="entry name" value="ADH_Fe_C"/>
    <property type="match status" value="1"/>
</dbReference>
<evidence type="ECO:0000313" key="9">
    <source>
        <dbReference type="Proteomes" id="UP000077202"/>
    </source>
</evidence>
<dbReference type="GO" id="GO:0004022">
    <property type="term" value="F:alcohol dehydrogenase (NAD+) activity"/>
    <property type="evidence" value="ECO:0007669"/>
    <property type="project" value="TreeGrafter"/>
</dbReference>
<protein>
    <recommendedName>
        <fullName evidence="4">Alcohol dehydrogenase 4</fullName>
    </recommendedName>
    <alternativeName>
        <fullName evidence="5">Alcohol dehydrogenase IV</fullName>
    </alternativeName>
</protein>
<comment type="caution">
    <text evidence="8">The sequence shown here is derived from an EMBL/GenBank/DDBJ whole genome shotgun (WGS) entry which is preliminary data.</text>
</comment>
<comment type="similarity">
    <text evidence="1">Belongs to the iron-containing alcohol dehydrogenase family.</text>
</comment>
<evidence type="ECO:0000313" key="8">
    <source>
        <dbReference type="EMBL" id="OAE26817.1"/>
    </source>
</evidence>
<dbReference type="SUPFAM" id="SSF56796">
    <property type="entry name" value="Dehydroquinate synthase-like"/>
    <property type="match status" value="1"/>
</dbReference>
<dbReference type="InterPro" id="IPR001374">
    <property type="entry name" value="R3H_dom"/>
</dbReference>
<evidence type="ECO:0000256" key="3">
    <source>
        <dbReference type="ARBA" id="ARBA00023027"/>
    </source>
</evidence>
<dbReference type="GO" id="GO:0046872">
    <property type="term" value="F:metal ion binding"/>
    <property type="evidence" value="ECO:0007669"/>
    <property type="project" value="InterPro"/>
</dbReference>
<dbReference type="CDD" id="cd08188">
    <property type="entry name" value="PDDH"/>
    <property type="match status" value="1"/>
</dbReference>
<gene>
    <name evidence="8" type="ORF">AXG93_215s1150</name>
</gene>